<sequence>MASISSCNRDVGGGIISGYAQQTLLIKCFRNEVYMRYPASKAYVRNVLKNIILTAEQEGQEVLDDLYDMHSILFQTEKQLAERCYKTITFMIPDETISNLTCTLGDEGMLKAVERKLVTLRVSLNMLDGDTGYSIWPAGLFLSEFFLYYPELVKGYSCLELGSGTGICGVWLSRLSCSKLVLTDGSLSTLVNLRHNLSINGILQPSGENFHTTQDVNNPFNVECRQLLWETATQEELDSFNAEVIIGADLIYDPTPLVPILAGLLRPKRNSKGSSNCSQVTQDELTINSSTENGEVGKVLPEKSKGDGNGLIYPVAYLAQAIRNVTTLELFISMVSRAGLELIDVTDTMKPPKCLPDLDGFDRSQIRIHKVFYPSS</sequence>
<accession>A0A176VQ53</accession>
<keyword evidence="2" id="KW-0808">Transferase</keyword>
<dbReference type="PANTHER" id="PTHR14614">
    <property type="entry name" value="HEPATOCELLULAR CARCINOMA-ASSOCIATED ANTIGEN"/>
    <property type="match status" value="1"/>
</dbReference>
<name>A0A176VQ53_MARPO</name>
<gene>
    <name evidence="4" type="ORF">AXG93_2423s1220</name>
</gene>
<comment type="similarity">
    <text evidence="1">Belongs to the class I-like SAM-binding methyltransferase superfamily. EEF2KMT family.</text>
</comment>
<dbReference type="Gene3D" id="3.40.50.150">
    <property type="entry name" value="Vaccinia Virus protein VP39"/>
    <property type="match status" value="1"/>
</dbReference>
<dbReference type="InterPro" id="IPR029426">
    <property type="entry name" value="FAM86_N"/>
</dbReference>
<evidence type="ECO:0000259" key="3">
    <source>
        <dbReference type="Pfam" id="PF14904"/>
    </source>
</evidence>
<dbReference type="AlphaFoldDB" id="A0A176VQ53"/>
<dbReference type="GO" id="GO:0016740">
    <property type="term" value="F:transferase activity"/>
    <property type="evidence" value="ECO:0007669"/>
    <property type="project" value="UniProtKB-KW"/>
</dbReference>
<evidence type="ECO:0000256" key="2">
    <source>
        <dbReference type="ARBA" id="ARBA00022679"/>
    </source>
</evidence>
<evidence type="ECO:0000313" key="4">
    <source>
        <dbReference type="EMBL" id="OAE22533.1"/>
    </source>
</evidence>
<comment type="caution">
    <text evidence="4">The sequence shown here is derived from an EMBL/GenBank/DDBJ whole genome shotgun (WGS) entry which is preliminary data.</text>
</comment>
<evidence type="ECO:0000256" key="1">
    <source>
        <dbReference type="ARBA" id="ARBA00005511"/>
    </source>
</evidence>
<feature type="domain" description="FAM86 N-terminal" evidence="3">
    <location>
        <begin position="23"/>
        <end position="69"/>
    </location>
</feature>
<dbReference type="PANTHER" id="PTHR14614:SF130">
    <property type="entry name" value="PROTEIN-LYSINE N-METHYLTRANSFERASE EEF2KMT"/>
    <property type="match status" value="1"/>
</dbReference>
<reference evidence="4" key="1">
    <citation type="submission" date="2016-03" db="EMBL/GenBank/DDBJ databases">
        <title>Mechanisms controlling the formation of the plant cell surface in tip-growing cells are functionally conserved among land plants.</title>
        <authorList>
            <person name="Honkanen S."/>
            <person name="Jones V.A."/>
            <person name="Morieri G."/>
            <person name="Champion C."/>
            <person name="Hetherington A.J."/>
            <person name="Kelly S."/>
            <person name="Saint-Marcoux D."/>
            <person name="Proust H."/>
            <person name="Prescott H."/>
            <person name="Dolan L."/>
        </authorList>
    </citation>
    <scope>NUCLEOTIDE SEQUENCE [LARGE SCALE GENOMIC DNA]</scope>
    <source>
        <tissue evidence="4">Whole gametophyte</tissue>
    </source>
</reference>
<dbReference type="InterPro" id="IPR019410">
    <property type="entry name" value="Methyltransf_16"/>
</dbReference>
<dbReference type="EMBL" id="LVLJ01003166">
    <property type="protein sequence ID" value="OAE22533.1"/>
    <property type="molecule type" value="Genomic_DNA"/>
</dbReference>
<keyword evidence="5" id="KW-1185">Reference proteome</keyword>
<protein>
    <recommendedName>
        <fullName evidence="3">FAM86 N-terminal domain-containing protein</fullName>
    </recommendedName>
</protein>
<dbReference type="Proteomes" id="UP000077202">
    <property type="component" value="Unassembled WGS sequence"/>
</dbReference>
<dbReference type="Pfam" id="PF14904">
    <property type="entry name" value="FAM86"/>
    <property type="match status" value="1"/>
</dbReference>
<dbReference type="Pfam" id="PF10294">
    <property type="entry name" value="Methyltransf_16"/>
    <property type="match status" value="1"/>
</dbReference>
<dbReference type="SUPFAM" id="SSF53335">
    <property type="entry name" value="S-adenosyl-L-methionine-dependent methyltransferases"/>
    <property type="match status" value="1"/>
</dbReference>
<evidence type="ECO:0000313" key="5">
    <source>
        <dbReference type="Proteomes" id="UP000077202"/>
    </source>
</evidence>
<proteinExistence type="inferred from homology"/>
<organism evidence="4 5">
    <name type="scientific">Marchantia polymorpha subsp. ruderalis</name>
    <dbReference type="NCBI Taxonomy" id="1480154"/>
    <lineage>
        <taxon>Eukaryota</taxon>
        <taxon>Viridiplantae</taxon>
        <taxon>Streptophyta</taxon>
        <taxon>Embryophyta</taxon>
        <taxon>Marchantiophyta</taxon>
        <taxon>Marchantiopsida</taxon>
        <taxon>Marchantiidae</taxon>
        <taxon>Marchantiales</taxon>
        <taxon>Marchantiaceae</taxon>
        <taxon>Marchantia</taxon>
    </lineage>
</organism>
<dbReference type="InterPro" id="IPR029063">
    <property type="entry name" value="SAM-dependent_MTases_sf"/>
</dbReference>